<organism evidence="10 11">
    <name type="scientific">Marssonina brunnea f. sp. multigermtubi (strain MB_m1)</name>
    <name type="common">Marssonina leaf spot fungus</name>
    <dbReference type="NCBI Taxonomy" id="1072389"/>
    <lineage>
        <taxon>Eukaryota</taxon>
        <taxon>Fungi</taxon>
        <taxon>Dikarya</taxon>
        <taxon>Ascomycota</taxon>
        <taxon>Pezizomycotina</taxon>
        <taxon>Leotiomycetes</taxon>
        <taxon>Helotiales</taxon>
        <taxon>Drepanopezizaceae</taxon>
        <taxon>Drepanopeziza</taxon>
    </lineage>
</organism>
<keyword evidence="7" id="KW-0539">Nucleus</keyword>
<feature type="compositionally biased region" description="Basic and acidic residues" evidence="8">
    <location>
        <begin position="65"/>
        <end position="76"/>
    </location>
</feature>
<feature type="compositionally biased region" description="Polar residues" evidence="8">
    <location>
        <begin position="32"/>
        <end position="57"/>
    </location>
</feature>
<evidence type="ECO:0000259" key="9">
    <source>
        <dbReference type="SMART" id="SM01312"/>
    </source>
</evidence>
<gene>
    <name evidence="10" type="ORF">MBM_02534</name>
</gene>
<protein>
    <recommendedName>
        <fullName evidence="5">Restriction of telomere capping protein 4</fullName>
    </recommendedName>
</protein>
<evidence type="ECO:0000256" key="8">
    <source>
        <dbReference type="SAM" id="MobiDB-lite"/>
    </source>
</evidence>
<feature type="region of interest" description="Disordered" evidence="8">
    <location>
        <begin position="233"/>
        <end position="255"/>
    </location>
</feature>
<comment type="subcellular location">
    <subcellularLocation>
        <location evidence="3">Cytoplasm</location>
    </subcellularLocation>
    <subcellularLocation>
        <location evidence="2">Nucleus</location>
    </subcellularLocation>
</comment>
<dbReference type="KEGG" id="mbe:MBM_02534"/>
<dbReference type="Proteomes" id="UP000006753">
    <property type="component" value="Unassembled WGS sequence"/>
</dbReference>
<feature type="region of interest" description="Disordered" evidence="8">
    <location>
        <begin position="1"/>
        <end position="161"/>
    </location>
</feature>
<dbReference type="GO" id="GO:0005737">
    <property type="term" value="C:cytoplasm"/>
    <property type="evidence" value="ECO:0007669"/>
    <property type="project" value="UniProtKB-SubCell"/>
</dbReference>
<comment type="similarity">
    <text evidence="4">Belongs to the RTC4 family.</text>
</comment>
<feature type="compositionally biased region" description="Basic and acidic residues" evidence="8">
    <location>
        <begin position="114"/>
        <end position="129"/>
    </location>
</feature>
<comment type="function">
    <text evidence="1">May be involved in a process influencing telomere capping.</text>
</comment>
<evidence type="ECO:0000256" key="7">
    <source>
        <dbReference type="ARBA" id="ARBA00023242"/>
    </source>
</evidence>
<evidence type="ECO:0000256" key="6">
    <source>
        <dbReference type="ARBA" id="ARBA00022490"/>
    </source>
</evidence>
<reference evidence="10 11" key="1">
    <citation type="journal article" date="2012" name="BMC Genomics">
        <title>Sequencing the genome of Marssonina brunnea reveals fungus-poplar co-evolution.</title>
        <authorList>
            <person name="Zhu S."/>
            <person name="Cao Y.-Z."/>
            <person name="Jiang C."/>
            <person name="Tan B.-Y."/>
            <person name="Wang Z."/>
            <person name="Feng S."/>
            <person name="Zhang L."/>
            <person name="Su X.-H."/>
            <person name="Brejova B."/>
            <person name="Vinar T."/>
            <person name="Xu M."/>
            <person name="Wang M.-X."/>
            <person name="Zhang S.-G."/>
            <person name="Huang M.-R."/>
            <person name="Wu R."/>
            <person name="Zhou Y."/>
        </authorList>
    </citation>
    <scope>NUCLEOTIDE SEQUENCE [LARGE SCALE GENOMIC DNA]</scope>
    <source>
        <strain evidence="10 11">MB_m1</strain>
    </source>
</reference>
<dbReference type="PANTHER" id="PTHR41391:SF1">
    <property type="entry name" value="RESTRICTION OF TELOMERE CAPPING PROTEIN 4"/>
    <property type="match status" value="1"/>
</dbReference>
<proteinExistence type="inferred from homology"/>
<feature type="domain" description="Restriction of telomere capping protein 4 C-terminal" evidence="9">
    <location>
        <begin position="419"/>
        <end position="535"/>
    </location>
</feature>
<feature type="compositionally biased region" description="Low complexity" evidence="8">
    <location>
        <begin position="130"/>
        <end position="158"/>
    </location>
</feature>
<evidence type="ECO:0000256" key="4">
    <source>
        <dbReference type="ARBA" id="ARBA00009461"/>
    </source>
</evidence>
<dbReference type="InParanoid" id="K1X2Q6"/>
<dbReference type="EMBL" id="JH921431">
    <property type="protein sequence ID" value="EKD19297.1"/>
    <property type="molecule type" value="Genomic_DNA"/>
</dbReference>
<dbReference type="PANTHER" id="PTHR41391">
    <property type="entry name" value="RESTRICTION OF TELOMERE CAPPING PROTEIN 4"/>
    <property type="match status" value="1"/>
</dbReference>
<dbReference type="GeneID" id="18758469"/>
<dbReference type="eggNOG" id="ENOG502SEU0">
    <property type="taxonomic scope" value="Eukaryota"/>
</dbReference>
<keyword evidence="6" id="KW-0963">Cytoplasm</keyword>
<sequence length="555" mass="62032">MSRPSDVNILHLGNGQWNRRTGMNRADFKYQSLHQNIATPTQSPSPSNMPPSATTKCPTDAQKSAVKEEAKDDVTRPPDSSSDEEENSADIRRTNFTTRQEESELAEPSPSTAREVKTGNDVYSNKENRTTMQRSQRSQRNQNLISNSSSPSVVSTGSVKRKMEEGKLKLGAGMTDALGFTKVAAKRPKYGDKAKKPMKSSNPKIFVSKSKAAALKKYIVDDSPEKPRIGMKTYGLSRSPSLESEDGKRSLPSATDEVIKPGFIRSRWEVEDSDGPDHETGKPLVSRGLKQPLMYNSPEKPKGAFKSLNIGQHSDIVSKAKDLVDQHRDIFDPLSEDDNDFLTMTQQARCPMCNAHVSPDTIREFTKAGRMNIRTQEKFCRAHRVKSAEDDWALQGYPEIDWDKLDSRISKHHSFIKKLINGQESHYRDLLGEKVESGKDRNLMKMTSNLTPGYYGARGLRAISENIFHKFTPLLKKRMIQDPLMSARGYTAYVQTVLVPEATVLLIQEDMSVDAEKAREILSDSVEVGELLNEEIEDIVRKKVFDSAGSGDSGE</sequence>
<evidence type="ECO:0000313" key="10">
    <source>
        <dbReference type="EMBL" id="EKD19297.1"/>
    </source>
</evidence>
<keyword evidence="11" id="KW-1185">Reference proteome</keyword>
<dbReference type="OrthoDB" id="128308at2759"/>
<evidence type="ECO:0000313" key="11">
    <source>
        <dbReference type="Proteomes" id="UP000006753"/>
    </source>
</evidence>
<accession>K1X2Q6</accession>
<evidence type="ECO:0000256" key="2">
    <source>
        <dbReference type="ARBA" id="ARBA00004123"/>
    </source>
</evidence>
<dbReference type="SMART" id="SM01312">
    <property type="entry name" value="RTC4"/>
    <property type="match status" value="1"/>
</dbReference>
<dbReference type="RefSeq" id="XP_007290423.1">
    <property type="nucleotide sequence ID" value="XM_007290361.1"/>
</dbReference>
<evidence type="ECO:0000256" key="1">
    <source>
        <dbReference type="ARBA" id="ARBA00002738"/>
    </source>
</evidence>
<dbReference type="InterPro" id="IPR039024">
    <property type="entry name" value="RTC4"/>
</dbReference>
<dbReference type="GO" id="GO:0005634">
    <property type="term" value="C:nucleus"/>
    <property type="evidence" value="ECO:0007669"/>
    <property type="project" value="UniProtKB-SubCell"/>
</dbReference>
<dbReference type="AlphaFoldDB" id="K1X2Q6"/>
<dbReference type="InterPro" id="IPR028094">
    <property type="entry name" value="RTC4_C"/>
</dbReference>
<dbReference type="Pfam" id="PF14474">
    <property type="entry name" value="RTC4"/>
    <property type="match status" value="1"/>
</dbReference>
<dbReference type="HOGENOM" id="CLU_030573_1_0_1"/>
<evidence type="ECO:0000256" key="3">
    <source>
        <dbReference type="ARBA" id="ARBA00004496"/>
    </source>
</evidence>
<name>K1X2Q6_MARBU</name>
<evidence type="ECO:0000256" key="5">
    <source>
        <dbReference type="ARBA" id="ARBA00015162"/>
    </source>
</evidence>